<dbReference type="EMBL" id="JAUHTB010000007">
    <property type="protein sequence ID" value="MDN4505976.1"/>
    <property type="molecule type" value="Genomic_DNA"/>
</dbReference>
<keyword evidence="3" id="KW-1185">Reference proteome</keyword>
<dbReference type="PRINTS" id="PR00778">
    <property type="entry name" value="HTHARSR"/>
</dbReference>
<reference evidence="2 3" key="1">
    <citation type="submission" date="2023-07" db="EMBL/GenBank/DDBJ databases">
        <title>Strategy for survival of the halotoleranting strain Dietzia MX2 from the Yakshinskoe mineral salts deposit.</title>
        <authorList>
            <person name="Kharitonova M.A."/>
            <person name="Kupriyanova-Ashina F.G."/>
            <person name="Shakirov T.R."/>
            <person name="Vafina M.S."/>
            <person name="Ilinskaya O.N."/>
        </authorList>
    </citation>
    <scope>NUCLEOTIDE SEQUENCE [LARGE SCALE GENOMIC DNA]</scope>
    <source>
        <strain evidence="2 3">MX2</strain>
    </source>
</reference>
<organism evidence="2 3">
    <name type="scientific">Dietzia maris</name>
    <dbReference type="NCBI Taxonomy" id="37915"/>
    <lineage>
        <taxon>Bacteria</taxon>
        <taxon>Bacillati</taxon>
        <taxon>Actinomycetota</taxon>
        <taxon>Actinomycetes</taxon>
        <taxon>Mycobacteriales</taxon>
        <taxon>Dietziaceae</taxon>
        <taxon>Dietzia</taxon>
    </lineage>
</organism>
<dbReference type="InterPro" id="IPR011991">
    <property type="entry name" value="ArsR-like_HTH"/>
</dbReference>
<evidence type="ECO:0000259" key="1">
    <source>
        <dbReference type="PROSITE" id="PS50987"/>
    </source>
</evidence>
<dbReference type="CDD" id="cd00090">
    <property type="entry name" value="HTH_ARSR"/>
    <property type="match status" value="1"/>
</dbReference>
<dbReference type="InterPro" id="IPR036390">
    <property type="entry name" value="WH_DNA-bd_sf"/>
</dbReference>
<proteinExistence type="predicted"/>
<dbReference type="PANTHER" id="PTHR38600">
    <property type="entry name" value="TRANSCRIPTIONAL REGULATORY PROTEIN"/>
    <property type="match status" value="1"/>
</dbReference>
<dbReference type="InterPro" id="IPR001845">
    <property type="entry name" value="HTH_ArsR_DNA-bd_dom"/>
</dbReference>
<feature type="domain" description="HTH arsR-type" evidence="1">
    <location>
        <begin position="16"/>
        <end position="110"/>
    </location>
</feature>
<dbReference type="Proteomes" id="UP001172702">
    <property type="component" value="Unassembled WGS sequence"/>
</dbReference>
<dbReference type="InterPro" id="IPR036388">
    <property type="entry name" value="WH-like_DNA-bd_sf"/>
</dbReference>
<dbReference type="Gene3D" id="1.10.10.10">
    <property type="entry name" value="Winged helix-like DNA-binding domain superfamily/Winged helix DNA-binding domain"/>
    <property type="match status" value="1"/>
</dbReference>
<dbReference type="PANTHER" id="PTHR38600:SF1">
    <property type="entry name" value="TRANSCRIPTIONAL REGULATORY PROTEIN"/>
    <property type="match status" value="1"/>
</dbReference>
<dbReference type="SUPFAM" id="SSF46785">
    <property type="entry name" value="Winged helix' DNA-binding domain"/>
    <property type="match status" value="1"/>
</dbReference>
<evidence type="ECO:0000313" key="2">
    <source>
        <dbReference type="EMBL" id="MDN4505976.1"/>
    </source>
</evidence>
<name>A0ABT8H0J9_9ACTN</name>
<protein>
    <submittedName>
        <fullName evidence="2">Helix-turn-helix domain-containing protein</fullName>
    </submittedName>
</protein>
<dbReference type="SMART" id="SM00418">
    <property type="entry name" value="HTH_ARSR"/>
    <property type="match status" value="1"/>
</dbReference>
<evidence type="ECO:0000313" key="3">
    <source>
        <dbReference type="Proteomes" id="UP001172702"/>
    </source>
</evidence>
<accession>A0ABT8H0J9</accession>
<dbReference type="RefSeq" id="WP_269529313.1">
    <property type="nucleotide sequence ID" value="NZ_JAUHTB010000007.1"/>
</dbReference>
<gene>
    <name evidence="2" type="ORF">QYF62_07900</name>
</gene>
<sequence length="136" mass="14908">MSDAPTDSRAAEGEGRSGLLAPEADGVFAALADRTRRRILVRLADRPDDAGAVAADLAISRQAVAKHLRILVDSGLVTASPQQRRQVHAVRPDRIREISDLLGAVSRGWDRRLALVKQRAEHAQRTEHAEHSRRAE</sequence>
<dbReference type="PROSITE" id="PS50987">
    <property type="entry name" value="HTH_ARSR_2"/>
    <property type="match status" value="1"/>
</dbReference>
<comment type="caution">
    <text evidence="2">The sequence shown here is derived from an EMBL/GenBank/DDBJ whole genome shotgun (WGS) entry which is preliminary data.</text>
</comment>
<dbReference type="Pfam" id="PF12840">
    <property type="entry name" value="HTH_20"/>
    <property type="match status" value="1"/>
</dbReference>